<comment type="subcellular location">
    <subcellularLocation>
        <location evidence="1">Cell membrane</location>
        <topology evidence="1">Multi-pass membrane protein</topology>
    </subcellularLocation>
</comment>
<keyword evidence="3" id="KW-1003">Cell membrane</keyword>
<evidence type="ECO:0000313" key="9">
    <source>
        <dbReference type="EMBL" id="MFC4135384.1"/>
    </source>
</evidence>
<feature type="transmembrane region" description="Helical" evidence="7">
    <location>
        <begin position="301"/>
        <end position="323"/>
    </location>
</feature>
<dbReference type="PANTHER" id="PTHR23517:SF2">
    <property type="entry name" value="MULTIDRUG RESISTANCE PROTEIN MDTH"/>
    <property type="match status" value="1"/>
</dbReference>
<dbReference type="Proteomes" id="UP001595816">
    <property type="component" value="Unassembled WGS sequence"/>
</dbReference>
<dbReference type="InterPro" id="IPR005829">
    <property type="entry name" value="Sugar_transporter_CS"/>
</dbReference>
<evidence type="ECO:0000256" key="4">
    <source>
        <dbReference type="ARBA" id="ARBA00022692"/>
    </source>
</evidence>
<evidence type="ECO:0000313" key="10">
    <source>
        <dbReference type="Proteomes" id="UP001595816"/>
    </source>
</evidence>
<feature type="transmembrane region" description="Helical" evidence="7">
    <location>
        <begin position="21"/>
        <end position="41"/>
    </location>
</feature>
<feature type="transmembrane region" description="Helical" evidence="7">
    <location>
        <begin position="139"/>
        <end position="159"/>
    </location>
</feature>
<evidence type="ECO:0000256" key="6">
    <source>
        <dbReference type="ARBA" id="ARBA00023136"/>
    </source>
</evidence>
<dbReference type="EMBL" id="JBHSAY010000021">
    <property type="protein sequence ID" value="MFC4135384.1"/>
    <property type="molecule type" value="Genomic_DNA"/>
</dbReference>
<dbReference type="Gene3D" id="1.20.1250.20">
    <property type="entry name" value="MFS general substrate transporter like domains"/>
    <property type="match status" value="1"/>
</dbReference>
<keyword evidence="6 7" id="KW-0472">Membrane</keyword>
<proteinExistence type="predicted"/>
<gene>
    <name evidence="9" type="ORF">ACFOZ4_32635</name>
</gene>
<sequence length="399" mass="41619">MGWWQRRFGGLPRAFWGLMSGVGLARLGFFAVPFLTFWLVADRHFTAAQAAVVMTAFGLGWTLSMPLGGWLADRLGRRLVIVSSAFGAAAAYVAIGGAQGLLWTAGLAFATGLTFDLYRPAVQAFLTDVVPGDHRKRALGLLYLVMNVSRMVACVLGGLLASRAFFVLFLVNAAVNVLFGLLALRLPASSSTSARNVGFGAALRDPALIGFTAITAVFYSVHMQSMVSLPIVFSSVGATPLDYGLLLALDPLVVVVVQLLFQQWLLRTPALVVCALGAGMVGIGLALTGLSGSLGEAALTIPLWVAGEVAFLTAAPGVVAMIAPEHLRGVYFGVWGGTQGLAAVAAPLVASLLAGSLLIWLGGAVFGVIAGVACLGLRGWLLRRRTDLAAVPVRAAIRS</sequence>
<evidence type="ECO:0000256" key="2">
    <source>
        <dbReference type="ARBA" id="ARBA00022448"/>
    </source>
</evidence>
<feature type="transmembrane region" description="Helical" evidence="7">
    <location>
        <begin position="47"/>
        <end position="72"/>
    </location>
</feature>
<evidence type="ECO:0000259" key="8">
    <source>
        <dbReference type="PROSITE" id="PS50850"/>
    </source>
</evidence>
<evidence type="ECO:0000256" key="7">
    <source>
        <dbReference type="SAM" id="Phobius"/>
    </source>
</evidence>
<evidence type="ECO:0000256" key="1">
    <source>
        <dbReference type="ARBA" id="ARBA00004651"/>
    </source>
</evidence>
<organism evidence="9 10">
    <name type="scientific">Hamadaea flava</name>
    <dbReference type="NCBI Taxonomy" id="1742688"/>
    <lineage>
        <taxon>Bacteria</taxon>
        <taxon>Bacillati</taxon>
        <taxon>Actinomycetota</taxon>
        <taxon>Actinomycetes</taxon>
        <taxon>Micromonosporales</taxon>
        <taxon>Micromonosporaceae</taxon>
        <taxon>Hamadaea</taxon>
    </lineage>
</organism>
<dbReference type="RefSeq" id="WP_253756423.1">
    <property type="nucleotide sequence ID" value="NZ_JAMZDZ010000001.1"/>
</dbReference>
<comment type="caution">
    <text evidence="9">The sequence shown here is derived from an EMBL/GenBank/DDBJ whole genome shotgun (WGS) entry which is preliminary data.</text>
</comment>
<evidence type="ECO:0000256" key="5">
    <source>
        <dbReference type="ARBA" id="ARBA00022989"/>
    </source>
</evidence>
<feature type="transmembrane region" description="Helical" evidence="7">
    <location>
        <begin position="357"/>
        <end position="377"/>
    </location>
</feature>
<dbReference type="Pfam" id="PF07690">
    <property type="entry name" value="MFS_1"/>
    <property type="match status" value="1"/>
</dbReference>
<protein>
    <submittedName>
        <fullName evidence="9">MFS transporter</fullName>
    </submittedName>
</protein>
<keyword evidence="10" id="KW-1185">Reference proteome</keyword>
<accession>A0ABV8LYL3</accession>
<dbReference type="InterPro" id="IPR050171">
    <property type="entry name" value="MFS_Transporters"/>
</dbReference>
<keyword evidence="2" id="KW-0813">Transport</keyword>
<keyword evidence="5 7" id="KW-1133">Transmembrane helix</keyword>
<dbReference type="InterPro" id="IPR020846">
    <property type="entry name" value="MFS_dom"/>
</dbReference>
<dbReference type="PANTHER" id="PTHR23517">
    <property type="entry name" value="RESISTANCE PROTEIN MDTM, PUTATIVE-RELATED-RELATED"/>
    <property type="match status" value="1"/>
</dbReference>
<feature type="transmembrane region" description="Helical" evidence="7">
    <location>
        <begin position="207"/>
        <end position="231"/>
    </location>
</feature>
<feature type="domain" description="Major facilitator superfamily (MFS) profile" evidence="8">
    <location>
        <begin position="9"/>
        <end position="388"/>
    </location>
</feature>
<feature type="transmembrane region" description="Helical" evidence="7">
    <location>
        <begin position="101"/>
        <end position="118"/>
    </location>
</feature>
<reference evidence="10" key="1">
    <citation type="journal article" date="2019" name="Int. J. Syst. Evol. Microbiol.">
        <title>The Global Catalogue of Microorganisms (GCM) 10K type strain sequencing project: providing services to taxonomists for standard genome sequencing and annotation.</title>
        <authorList>
            <consortium name="The Broad Institute Genomics Platform"/>
            <consortium name="The Broad Institute Genome Sequencing Center for Infectious Disease"/>
            <person name="Wu L."/>
            <person name="Ma J."/>
        </authorList>
    </citation>
    <scope>NUCLEOTIDE SEQUENCE [LARGE SCALE GENOMIC DNA]</scope>
    <source>
        <strain evidence="10">CGMCC 4.7289</strain>
    </source>
</reference>
<keyword evidence="4 7" id="KW-0812">Transmembrane</keyword>
<name>A0ABV8LYL3_9ACTN</name>
<feature type="transmembrane region" description="Helical" evidence="7">
    <location>
        <begin position="243"/>
        <end position="261"/>
    </location>
</feature>
<feature type="transmembrane region" description="Helical" evidence="7">
    <location>
        <begin position="165"/>
        <end position="186"/>
    </location>
</feature>
<evidence type="ECO:0000256" key="3">
    <source>
        <dbReference type="ARBA" id="ARBA00022475"/>
    </source>
</evidence>
<dbReference type="InterPro" id="IPR036259">
    <property type="entry name" value="MFS_trans_sf"/>
</dbReference>
<dbReference type="InterPro" id="IPR011701">
    <property type="entry name" value="MFS"/>
</dbReference>
<feature type="transmembrane region" description="Helical" evidence="7">
    <location>
        <begin position="330"/>
        <end position="351"/>
    </location>
</feature>
<dbReference type="SUPFAM" id="SSF103473">
    <property type="entry name" value="MFS general substrate transporter"/>
    <property type="match status" value="1"/>
</dbReference>
<feature type="transmembrane region" description="Helical" evidence="7">
    <location>
        <begin position="79"/>
        <end position="95"/>
    </location>
</feature>
<feature type="transmembrane region" description="Helical" evidence="7">
    <location>
        <begin position="268"/>
        <end position="289"/>
    </location>
</feature>
<dbReference type="PROSITE" id="PS00216">
    <property type="entry name" value="SUGAR_TRANSPORT_1"/>
    <property type="match status" value="1"/>
</dbReference>
<dbReference type="PROSITE" id="PS50850">
    <property type="entry name" value="MFS"/>
    <property type="match status" value="1"/>
</dbReference>